<sequence length="197" mass="21664">MDHSILVLNAQALRDIDAAVAIDNSASEALLNIERKSIEVASRALRSLGTDKTMIELALGFQNNQYLMICHAITEILRAIKRGALTTEEVSAAAEKVIGVIPLLDNIVQLLPSSSAAHLYFDLARFFACQIDSLMGASDPQEMRETIDSGMFTNDWFKSMDMGMPDVYTMLDMGYLGMDSMMVDTDNFLVLDDLGSI</sequence>
<evidence type="ECO:0000313" key="2">
    <source>
        <dbReference type="Proteomes" id="UP000693738"/>
    </source>
</evidence>
<evidence type="ECO:0000313" key="1">
    <source>
        <dbReference type="EMBL" id="CAG7566370.1"/>
    </source>
</evidence>
<feature type="non-terminal residue" evidence="1">
    <location>
        <position position="1"/>
    </location>
</feature>
<gene>
    <name evidence="1" type="ORF">FEQUK3_LOCUS12065</name>
</gene>
<accession>A0A8J2IZH1</accession>
<comment type="caution">
    <text evidence="1">The sequence shown here is derived from an EMBL/GenBank/DDBJ whole genome shotgun (WGS) entry which is preliminary data.</text>
</comment>
<reference evidence="1" key="1">
    <citation type="submission" date="2021-05" db="EMBL/GenBank/DDBJ databases">
        <authorList>
            <person name="Khan N."/>
        </authorList>
    </citation>
    <scope>NUCLEOTIDE SEQUENCE</scope>
</reference>
<dbReference type="Proteomes" id="UP000693738">
    <property type="component" value="Unassembled WGS sequence"/>
</dbReference>
<protein>
    <submittedName>
        <fullName evidence="1">Uncharacterized protein</fullName>
    </submittedName>
</protein>
<dbReference type="EMBL" id="CAJSTJ010000206">
    <property type="protein sequence ID" value="CAG7566370.1"/>
    <property type="molecule type" value="Genomic_DNA"/>
</dbReference>
<organism evidence="1 2">
    <name type="scientific">Fusarium equiseti</name>
    <name type="common">Fusarium scirpi</name>
    <dbReference type="NCBI Taxonomy" id="61235"/>
    <lineage>
        <taxon>Eukaryota</taxon>
        <taxon>Fungi</taxon>
        <taxon>Dikarya</taxon>
        <taxon>Ascomycota</taxon>
        <taxon>Pezizomycotina</taxon>
        <taxon>Sordariomycetes</taxon>
        <taxon>Hypocreomycetidae</taxon>
        <taxon>Hypocreales</taxon>
        <taxon>Nectriaceae</taxon>
        <taxon>Fusarium</taxon>
        <taxon>Fusarium incarnatum-equiseti species complex</taxon>
    </lineage>
</organism>
<dbReference type="AlphaFoldDB" id="A0A8J2IZH1"/>
<proteinExistence type="predicted"/>
<name>A0A8J2IZH1_FUSEQ</name>